<organism evidence="3 4">
    <name type="scientific">Amycolatopsis alkalitolerans</name>
    <dbReference type="NCBI Taxonomy" id="2547244"/>
    <lineage>
        <taxon>Bacteria</taxon>
        <taxon>Bacillati</taxon>
        <taxon>Actinomycetota</taxon>
        <taxon>Actinomycetes</taxon>
        <taxon>Pseudonocardiales</taxon>
        <taxon>Pseudonocardiaceae</taxon>
        <taxon>Amycolatopsis</taxon>
    </lineage>
</organism>
<reference evidence="3 4" key="1">
    <citation type="submission" date="2019-06" db="EMBL/GenBank/DDBJ databases">
        <title>Amycolatopsis alkalitolerans sp. nov., isolated from Gastrodia elata Blume.</title>
        <authorList>
            <person name="Narsing Rao M.P."/>
            <person name="Li W.J."/>
        </authorList>
    </citation>
    <scope>NUCLEOTIDE SEQUENCE [LARGE SCALE GENOMIC DNA]</scope>
    <source>
        <strain evidence="3 4">SYSUP0005</strain>
    </source>
</reference>
<accession>A0A5C4LQF7</accession>
<evidence type="ECO:0000313" key="3">
    <source>
        <dbReference type="EMBL" id="TNC20693.1"/>
    </source>
</evidence>
<gene>
    <name evidence="3" type="ORF">FG385_30515</name>
</gene>
<dbReference type="AlphaFoldDB" id="A0A5C4LQF7"/>
<proteinExistence type="predicted"/>
<name>A0A5C4LQF7_9PSEU</name>
<feature type="signal peptide" evidence="2">
    <location>
        <begin position="1"/>
        <end position="27"/>
    </location>
</feature>
<keyword evidence="4" id="KW-1185">Reference proteome</keyword>
<dbReference type="RefSeq" id="WP_139100260.1">
    <property type="nucleotide sequence ID" value="NZ_VDFW01000041.1"/>
</dbReference>
<protein>
    <recommendedName>
        <fullName evidence="5">LPXTG cell wall anchor domain-containing protein</fullName>
    </recommendedName>
</protein>
<sequence length="102" mass="10586">MRKMRGLVSALLLGVLLSFGAPTAAAAAPAVVSVVHGPLAEQANAPVGPVIDPADNERANAQKTKNKIVVGVIAAVLLGIVLWGRSIRRKKRKKSSDQAKGK</sequence>
<dbReference type="EMBL" id="VDFW01000041">
    <property type="protein sequence ID" value="TNC20693.1"/>
    <property type="molecule type" value="Genomic_DNA"/>
</dbReference>
<comment type="caution">
    <text evidence="3">The sequence shown here is derived from an EMBL/GenBank/DDBJ whole genome shotgun (WGS) entry which is preliminary data.</text>
</comment>
<keyword evidence="1" id="KW-0812">Transmembrane</keyword>
<evidence type="ECO:0000313" key="4">
    <source>
        <dbReference type="Proteomes" id="UP000305546"/>
    </source>
</evidence>
<feature type="chain" id="PRO_5023130887" description="LPXTG cell wall anchor domain-containing protein" evidence="2">
    <location>
        <begin position="28"/>
        <end position="102"/>
    </location>
</feature>
<evidence type="ECO:0000256" key="2">
    <source>
        <dbReference type="SAM" id="SignalP"/>
    </source>
</evidence>
<keyword evidence="2" id="KW-0732">Signal</keyword>
<evidence type="ECO:0000256" key="1">
    <source>
        <dbReference type="SAM" id="Phobius"/>
    </source>
</evidence>
<dbReference type="OrthoDB" id="3638602at2"/>
<evidence type="ECO:0008006" key="5">
    <source>
        <dbReference type="Google" id="ProtNLM"/>
    </source>
</evidence>
<keyword evidence="1" id="KW-0472">Membrane</keyword>
<dbReference type="Proteomes" id="UP000305546">
    <property type="component" value="Unassembled WGS sequence"/>
</dbReference>
<keyword evidence="1" id="KW-1133">Transmembrane helix</keyword>
<feature type="transmembrane region" description="Helical" evidence="1">
    <location>
        <begin position="68"/>
        <end position="84"/>
    </location>
</feature>